<name>D0MK93_RHOM4</name>
<protein>
    <submittedName>
        <fullName evidence="2">Uncharacterized protein</fullName>
    </submittedName>
</protein>
<dbReference type="Proteomes" id="UP000002221">
    <property type="component" value="Chromosome"/>
</dbReference>
<dbReference type="RefSeq" id="WP_012844416.1">
    <property type="nucleotide sequence ID" value="NC_013501.1"/>
</dbReference>
<feature type="compositionally biased region" description="Polar residues" evidence="1">
    <location>
        <begin position="90"/>
        <end position="101"/>
    </location>
</feature>
<organism evidence="2 3">
    <name type="scientific">Rhodothermus marinus (strain ATCC 43812 / DSM 4252 / R-10)</name>
    <name type="common">Rhodothermus obamensis</name>
    <dbReference type="NCBI Taxonomy" id="518766"/>
    <lineage>
        <taxon>Bacteria</taxon>
        <taxon>Pseudomonadati</taxon>
        <taxon>Rhodothermota</taxon>
        <taxon>Rhodothermia</taxon>
        <taxon>Rhodothermales</taxon>
        <taxon>Rhodothermaceae</taxon>
        <taxon>Rhodothermus</taxon>
    </lineage>
</organism>
<evidence type="ECO:0000256" key="1">
    <source>
        <dbReference type="SAM" id="MobiDB-lite"/>
    </source>
</evidence>
<feature type="compositionally biased region" description="Basic and acidic residues" evidence="1">
    <location>
        <begin position="43"/>
        <end position="89"/>
    </location>
</feature>
<evidence type="ECO:0000313" key="2">
    <source>
        <dbReference type="EMBL" id="ACY48805.1"/>
    </source>
</evidence>
<keyword evidence="3" id="KW-1185">Reference proteome</keyword>
<feature type="region of interest" description="Disordered" evidence="1">
    <location>
        <begin position="23"/>
        <end position="120"/>
    </location>
</feature>
<dbReference type="HOGENOM" id="CLU_1634076_0_0_10"/>
<dbReference type="OrthoDB" id="10016981at2"/>
<dbReference type="KEGG" id="rmr:Rmar_1922"/>
<dbReference type="EMBL" id="CP001807">
    <property type="protein sequence ID" value="ACY48805.1"/>
    <property type="molecule type" value="Genomic_DNA"/>
</dbReference>
<dbReference type="AlphaFoldDB" id="D0MK93"/>
<gene>
    <name evidence="2" type="ordered locus">Rmar_1922</name>
</gene>
<sequence length="164" mass="18734">MNLLEILLLIFITYGLLAAGRKKTRAKKQPSRTASPPDPALEEALREIREALRWPEPETKRERRASADEEFHSLEQTRTLESRAPEFHSLETSPPETSLSSVPELDEESPSDSKPTRSQARARFWLGRLRQREGVREAIVLAELLGPPRARRPWRPRIGSDHLG</sequence>
<proteinExistence type="predicted"/>
<evidence type="ECO:0000313" key="3">
    <source>
        <dbReference type="Proteomes" id="UP000002221"/>
    </source>
</evidence>
<reference evidence="2 3" key="1">
    <citation type="journal article" date="2009" name="Stand. Genomic Sci.">
        <title>Complete genome sequence of Rhodothermus marinus type strain (R-10).</title>
        <authorList>
            <person name="Nolan M."/>
            <person name="Tindall B.J."/>
            <person name="Pomrenke H."/>
            <person name="Lapidus A."/>
            <person name="Copeland A."/>
            <person name="Glavina Del Rio T."/>
            <person name="Lucas S."/>
            <person name="Chen F."/>
            <person name="Tice H."/>
            <person name="Cheng J.F."/>
            <person name="Saunders E."/>
            <person name="Han C."/>
            <person name="Bruce D."/>
            <person name="Goodwin L."/>
            <person name="Chain P."/>
            <person name="Pitluck S."/>
            <person name="Ovchinikova G."/>
            <person name="Pati A."/>
            <person name="Ivanova N."/>
            <person name="Mavromatis K."/>
            <person name="Chen A."/>
            <person name="Palaniappan K."/>
            <person name="Land M."/>
            <person name="Hauser L."/>
            <person name="Chang Y.J."/>
            <person name="Jeffries C.D."/>
            <person name="Brettin T."/>
            <person name="Goker M."/>
            <person name="Bristow J."/>
            <person name="Eisen J.A."/>
            <person name="Markowitz V."/>
            <person name="Hugenholtz P."/>
            <person name="Kyrpides N.C."/>
            <person name="Klenk H.P."/>
            <person name="Detter J.C."/>
        </authorList>
    </citation>
    <scope>NUCLEOTIDE SEQUENCE [LARGE SCALE GENOMIC DNA]</scope>
    <source>
        <strain evidence="3">ATCC 43812 / DSM 4252 / R-10</strain>
    </source>
</reference>
<accession>D0MK93</accession>